<gene>
    <name evidence="5" type="primary">cbiD</name>
    <name evidence="6" type="ORF">DXT99_24915</name>
</gene>
<comment type="catalytic activity">
    <reaction evidence="5">
        <text>Co-precorrin-5B + S-adenosyl-L-methionine = Co-precorrin-6A + S-adenosyl-L-homocysteine</text>
        <dbReference type="Rhea" id="RHEA:26285"/>
        <dbReference type="ChEBI" id="CHEBI:57856"/>
        <dbReference type="ChEBI" id="CHEBI:59789"/>
        <dbReference type="ChEBI" id="CHEBI:60063"/>
        <dbReference type="ChEBI" id="CHEBI:60064"/>
        <dbReference type="EC" id="2.1.1.195"/>
    </reaction>
</comment>
<evidence type="ECO:0000256" key="4">
    <source>
        <dbReference type="ARBA" id="ARBA00022691"/>
    </source>
</evidence>
<dbReference type="UniPathway" id="UPA00148">
    <property type="reaction ID" value="UER00227"/>
</dbReference>
<comment type="similarity">
    <text evidence="5">Belongs to the CbiD family.</text>
</comment>
<comment type="pathway">
    <text evidence="5">Cofactor biosynthesis; adenosylcobalamin biosynthesis; cob(II)yrinate a,c-diamide from sirohydrochlorin (anaerobic route): step 6/10.</text>
</comment>
<evidence type="ECO:0000313" key="6">
    <source>
        <dbReference type="EMBL" id="RDV11345.1"/>
    </source>
</evidence>
<proteinExistence type="inferred from homology"/>
<dbReference type="NCBIfam" id="TIGR00312">
    <property type="entry name" value="cbiD"/>
    <property type="match status" value="1"/>
</dbReference>
<comment type="function">
    <text evidence="5">Catalyzes the methylation of C-1 in cobalt-precorrin-5B to form cobalt-precorrin-6A.</text>
</comment>
<sequence length="364" mass="39431">MSELQEIPDGPLRTGFTTGACATACSKAALQALITQKEVKQVSIMLPAGTSVEFDIVSCHISLSESSCTIKKDAGDDPDVTHGAIIGATVRLNESGEIRFLQGEGVGVVTLPGLEIGVGEPAINPVPRQMIKNACRKVLSEHGLEHKGIDVTIFVEDGAKIAKRTLNERLGIVGGISILGTTGIVTPFSASSYIASIRQGIDVALANGTDELVINSGARSEKFLKALFPHLPEFAFVHYGNWIGETLQKIAESPVRKVYMGIMLGKAVKLAEGQLDTHSSKNSWNKEFIYQLAKSNHYPEAVLNQVLELNMAGRLTELFNFTSTEKFYQALLESCLEKSLHIAPNVDLVLYLINKDGAYIKYTR</sequence>
<dbReference type="PANTHER" id="PTHR35863">
    <property type="entry name" value="COBALT-PRECORRIN-5B C(1)-METHYLTRANSFERASE"/>
    <property type="match status" value="1"/>
</dbReference>
<evidence type="ECO:0000256" key="3">
    <source>
        <dbReference type="ARBA" id="ARBA00022679"/>
    </source>
</evidence>
<dbReference type="Gene3D" id="3.30.2110.10">
    <property type="entry name" value="CbiD-like"/>
    <property type="match status" value="1"/>
</dbReference>
<evidence type="ECO:0000256" key="1">
    <source>
        <dbReference type="ARBA" id="ARBA00022573"/>
    </source>
</evidence>
<dbReference type="PIRSF" id="PIRSF026782">
    <property type="entry name" value="CbiD"/>
    <property type="match status" value="1"/>
</dbReference>
<dbReference type="GO" id="GO:0043780">
    <property type="term" value="F:cobalt-precorrin-5B C1-methyltransferase activity"/>
    <property type="evidence" value="ECO:0007669"/>
    <property type="project" value="RHEA"/>
</dbReference>
<dbReference type="EMBL" id="QRGR01000043">
    <property type="protein sequence ID" value="RDV11345.1"/>
    <property type="molecule type" value="Genomic_DNA"/>
</dbReference>
<accession>A0A3D8L1U9</accession>
<reference evidence="7" key="1">
    <citation type="submission" date="2018-08" db="EMBL/GenBank/DDBJ databases">
        <authorList>
            <person name="Liu Z.-W."/>
            <person name="Du Z.-J."/>
        </authorList>
    </citation>
    <scope>NUCLEOTIDE SEQUENCE [LARGE SCALE GENOMIC DNA]</scope>
    <source>
        <strain evidence="7">H4X</strain>
    </source>
</reference>
<dbReference type="GO" id="GO:0032259">
    <property type="term" value="P:methylation"/>
    <property type="evidence" value="ECO:0007669"/>
    <property type="project" value="UniProtKB-KW"/>
</dbReference>
<dbReference type="GO" id="GO:0019251">
    <property type="term" value="P:anaerobic cobalamin biosynthetic process"/>
    <property type="evidence" value="ECO:0007669"/>
    <property type="project" value="UniProtKB-UniRule"/>
</dbReference>
<keyword evidence="2 5" id="KW-0489">Methyltransferase</keyword>
<evidence type="ECO:0000313" key="7">
    <source>
        <dbReference type="Proteomes" id="UP000256708"/>
    </source>
</evidence>
<dbReference type="InterPro" id="IPR002748">
    <property type="entry name" value="CbiD"/>
</dbReference>
<keyword evidence="7" id="KW-1185">Reference proteome</keyword>
<dbReference type="Proteomes" id="UP000256708">
    <property type="component" value="Unassembled WGS sequence"/>
</dbReference>
<keyword evidence="3 5" id="KW-0808">Transferase</keyword>
<dbReference type="Pfam" id="PF01888">
    <property type="entry name" value="CbiD"/>
    <property type="match status" value="1"/>
</dbReference>
<keyword evidence="4 5" id="KW-0949">S-adenosyl-L-methionine</keyword>
<keyword evidence="1 5" id="KW-0169">Cobalamin biosynthesis</keyword>
<dbReference type="OrthoDB" id="6439987at2"/>
<dbReference type="HAMAP" id="MF_00787">
    <property type="entry name" value="CbiD"/>
    <property type="match status" value="1"/>
</dbReference>
<organism evidence="6 7">
    <name type="scientific">Pontibacter diazotrophicus</name>
    <dbReference type="NCBI Taxonomy" id="1400979"/>
    <lineage>
        <taxon>Bacteria</taxon>
        <taxon>Pseudomonadati</taxon>
        <taxon>Bacteroidota</taxon>
        <taxon>Cytophagia</taxon>
        <taxon>Cytophagales</taxon>
        <taxon>Hymenobacteraceae</taxon>
        <taxon>Pontibacter</taxon>
    </lineage>
</organism>
<evidence type="ECO:0000256" key="2">
    <source>
        <dbReference type="ARBA" id="ARBA00022603"/>
    </source>
</evidence>
<dbReference type="InterPro" id="IPR036074">
    <property type="entry name" value="CbiD_sf"/>
</dbReference>
<dbReference type="SUPFAM" id="SSF111342">
    <property type="entry name" value="CbiD-like"/>
    <property type="match status" value="1"/>
</dbReference>
<dbReference type="EC" id="2.1.1.195" evidence="5"/>
<dbReference type="AlphaFoldDB" id="A0A3D8L1U9"/>
<comment type="caution">
    <text evidence="6">The sequence shown here is derived from an EMBL/GenBank/DDBJ whole genome shotgun (WGS) entry which is preliminary data.</text>
</comment>
<dbReference type="PANTHER" id="PTHR35863:SF1">
    <property type="entry name" value="COBALT-PRECORRIN-5B C(1)-METHYLTRANSFERASE"/>
    <property type="match status" value="1"/>
</dbReference>
<name>A0A3D8L1U9_9BACT</name>
<dbReference type="NCBIfam" id="NF000849">
    <property type="entry name" value="PRK00075.1-1"/>
    <property type="match status" value="1"/>
</dbReference>
<evidence type="ECO:0000256" key="5">
    <source>
        <dbReference type="HAMAP-Rule" id="MF_00787"/>
    </source>
</evidence>
<dbReference type="RefSeq" id="WP_115568308.1">
    <property type="nucleotide sequence ID" value="NZ_QRGR01000043.1"/>
</dbReference>
<protein>
    <recommendedName>
        <fullName evidence="5">Cobalt-precorrin-5B C(1)-methyltransferase</fullName>
        <ecNumber evidence="5">2.1.1.195</ecNumber>
    </recommendedName>
    <alternativeName>
        <fullName evidence="5">Cobalt-precorrin-6A synthase</fullName>
    </alternativeName>
</protein>